<dbReference type="VEuPathDB" id="FungiDB:FOC1_g10003703"/>
<dbReference type="PANTHER" id="PTHR24148">
    <property type="entry name" value="ANKYRIN REPEAT DOMAIN-CONTAINING PROTEIN 39 HOMOLOG-RELATED"/>
    <property type="match status" value="1"/>
</dbReference>
<keyword evidence="5 8" id="KW-0720">Serine protease</keyword>
<dbReference type="GO" id="GO:0004252">
    <property type="term" value="F:serine-type endopeptidase activity"/>
    <property type="evidence" value="ECO:0007669"/>
    <property type="project" value="UniProtKB-UniRule"/>
</dbReference>
<feature type="active site" description="Charge relay system" evidence="6 8">
    <location>
        <position position="1130"/>
    </location>
</feature>
<keyword evidence="4 8" id="KW-0378">Hydrolase</keyword>
<dbReference type="InterPro" id="IPR052895">
    <property type="entry name" value="HetReg/Transcr_Mod"/>
</dbReference>
<evidence type="ECO:0000259" key="10">
    <source>
        <dbReference type="Pfam" id="PF06280"/>
    </source>
</evidence>
<dbReference type="InterPro" id="IPR015500">
    <property type="entry name" value="Peptidase_S8_subtilisin-rel"/>
</dbReference>
<feature type="repeat" description="ANK" evidence="7">
    <location>
        <begin position="158"/>
        <end position="190"/>
    </location>
</feature>
<dbReference type="PANTHER" id="PTHR24148:SF73">
    <property type="entry name" value="HET DOMAIN PROTEIN (AFU_ORTHOLOGUE AFUA_8G01020)"/>
    <property type="match status" value="1"/>
</dbReference>
<dbReference type="VEuPathDB" id="FungiDB:FOC4_g10001346"/>
<feature type="active site" description="Charge relay system" evidence="6 8">
    <location>
        <position position="763"/>
    </location>
</feature>
<reference evidence="13" key="1">
    <citation type="submission" date="2016-09" db="EMBL/GenBank/DDBJ databases">
        <authorList>
            <person name="Guldener U."/>
        </authorList>
    </citation>
    <scope>NUCLEOTIDE SEQUENCE [LARGE SCALE GENOMIC DNA]</scope>
    <source>
        <strain evidence="13">V64-1</strain>
    </source>
</reference>
<keyword evidence="2 8" id="KW-0645">Protease</keyword>
<dbReference type="Proteomes" id="UP000219369">
    <property type="component" value="Unassembled WGS sequence"/>
</dbReference>
<accession>A0A2H3SPN7</accession>
<evidence type="ECO:0000313" key="13">
    <source>
        <dbReference type="Proteomes" id="UP000219369"/>
    </source>
</evidence>
<dbReference type="VEuPathDB" id="FungiDB:FOZG_10371"/>
<dbReference type="PROSITE" id="PS50297">
    <property type="entry name" value="ANK_REP_REGION"/>
    <property type="match status" value="1"/>
</dbReference>
<organism evidence="12 13">
    <name type="scientific">Fusarium oxysporum</name>
    <name type="common">Fusarium vascular wilt</name>
    <dbReference type="NCBI Taxonomy" id="5507"/>
    <lineage>
        <taxon>Eukaryota</taxon>
        <taxon>Fungi</taxon>
        <taxon>Dikarya</taxon>
        <taxon>Ascomycota</taxon>
        <taxon>Pezizomycotina</taxon>
        <taxon>Sordariomycetes</taxon>
        <taxon>Hypocreomycetidae</taxon>
        <taxon>Hypocreales</taxon>
        <taxon>Nectriaceae</taxon>
        <taxon>Fusarium</taxon>
        <taxon>Fusarium oxysporum species complex</taxon>
    </lineage>
</organism>
<dbReference type="PROSITE" id="PS51892">
    <property type="entry name" value="SUBTILASE"/>
    <property type="match status" value="1"/>
</dbReference>
<dbReference type="VEuPathDB" id="FungiDB:HZS61_005812"/>
<keyword evidence="3" id="KW-0732">Signal</keyword>
<dbReference type="InterPro" id="IPR036852">
    <property type="entry name" value="Peptidase_S8/S53_dom_sf"/>
</dbReference>
<dbReference type="VEuPathDB" id="FungiDB:FOXG_04513"/>
<dbReference type="InterPro" id="IPR036770">
    <property type="entry name" value="Ankyrin_rpt-contain_sf"/>
</dbReference>
<dbReference type="GO" id="GO:0016020">
    <property type="term" value="C:membrane"/>
    <property type="evidence" value="ECO:0007669"/>
    <property type="project" value="InterPro"/>
</dbReference>
<evidence type="ECO:0000256" key="8">
    <source>
        <dbReference type="PROSITE-ProRule" id="PRU01240"/>
    </source>
</evidence>
<keyword evidence="7" id="KW-0040">ANK repeat</keyword>
<dbReference type="InterPro" id="IPR010435">
    <property type="entry name" value="C5a/SBT2-like_Fn3"/>
</dbReference>
<protein>
    <submittedName>
        <fullName evidence="12">Related to subtilisin-like serine protease</fullName>
    </submittedName>
</protein>
<name>A0A2H3SPN7_FUSOX</name>
<evidence type="ECO:0000259" key="9">
    <source>
        <dbReference type="Pfam" id="PF00082"/>
    </source>
</evidence>
<dbReference type="VEuPathDB" id="FungiDB:FOC1_g10003702"/>
<dbReference type="Pfam" id="PF00082">
    <property type="entry name" value="Peptidase_S8"/>
    <property type="match status" value="1"/>
</dbReference>
<dbReference type="VEuPathDB" id="FungiDB:FOXG_04700"/>
<evidence type="ECO:0000256" key="7">
    <source>
        <dbReference type="PROSITE-ProRule" id="PRU00023"/>
    </source>
</evidence>
<dbReference type="PRINTS" id="PR00723">
    <property type="entry name" value="SUBTILISIN"/>
</dbReference>
<feature type="domain" description="C5a peptidase/Subtilisin-like protease SBT2-like Fn3-like" evidence="10">
    <location>
        <begin position="1208"/>
        <end position="1322"/>
    </location>
</feature>
<evidence type="ECO:0000256" key="1">
    <source>
        <dbReference type="ARBA" id="ARBA00011073"/>
    </source>
</evidence>
<evidence type="ECO:0000256" key="5">
    <source>
        <dbReference type="ARBA" id="ARBA00022825"/>
    </source>
</evidence>
<dbReference type="VEuPathDB" id="FungiDB:HZS61_014608"/>
<evidence type="ECO:0000256" key="4">
    <source>
        <dbReference type="ARBA" id="ARBA00022801"/>
    </source>
</evidence>
<dbReference type="Gene3D" id="1.25.40.20">
    <property type="entry name" value="Ankyrin repeat-containing domain"/>
    <property type="match status" value="1"/>
</dbReference>
<dbReference type="VEuPathDB" id="FungiDB:FOC4_g10001347"/>
<dbReference type="GO" id="GO:0006508">
    <property type="term" value="P:proteolysis"/>
    <property type="evidence" value="ECO:0007669"/>
    <property type="project" value="UniProtKB-KW"/>
</dbReference>
<feature type="domain" description="Peptidase S8/S53" evidence="9">
    <location>
        <begin position="754"/>
        <end position="1169"/>
    </location>
</feature>
<dbReference type="VEuPathDB" id="FungiDB:FOIG_14846"/>
<evidence type="ECO:0000256" key="2">
    <source>
        <dbReference type="ARBA" id="ARBA00022670"/>
    </source>
</evidence>
<dbReference type="Pfam" id="PF06985">
    <property type="entry name" value="HET"/>
    <property type="match status" value="1"/>
</dbReference>
<dbReference type="PROSITE" id="PS00138">
    <property type="entry name" value="SUBTILASE_SER"/>
    <property type="match status" value="1"/>
</dbReference>
<dbReference type="Pfam" id="PF06280">
    <property type="entry name" value="fn3_5"/>
    <property type="match status" value="1"/>
</dbReference>
<evidence type="ECO:0000256" key="3">
    <source>
        <dbReference type="ARBA" id="ARBA00022729"/>
    </source>
</evidence>
<dbReference type="Pfam" id="PF12796">
    <property type="entry name" value="Ank_2"/>
    <property type="match status" value="1"/>
</dbReference>
<dbReference type="VEuPathDB" id="FungiDB:FOC4_g10003771"/>
<proteinExistence type="inferred from homology"/>
<dbReference type="SMART" id="SM00248">
    <property type="entry name" value="ANK"/>
    <property type="match status" value="2"/>
</dbReference>
<feature type="active site" description="Charge relay system" evidence="6 8">
    <location>
        <position position="798"/>
    </location>
</feature>
<evidence type="ECO:0000313" key="12">
    <source>
        <dbReference type="EMBL" id="SCO78432.1"/>
    </source>
</evidence>
<dbReference type="OrthoDB" id="4476201at2759"/>
<dbReference type="InterPro" id="IPR000209">
    <property type="entry name" value="Peptidase_S8/S53_dom"/>
</dbReference>
<dbReference type="SUPFAM" id="SSF52743">
    <property type="entry name" value="Subtilisin-like"/>
    <property type="match status" value="1"/>
</dbReference>
<sequence length="1474" mass="164037">MDIPFEYKTFEYDALPSSTCIRLLWPIKRLQDPEQRSINGVPLMEFLLEPSEPDRCPLYHALSYTWGNPKEALTGSSDEYSVQHKHVIAVNGRLFYVGKNLYEALYRIQERIVAPNNIDDRFGIYNKTKLIQAAEEGNLHQVTECLNQGANYQCQDNFGETALHYAAENGYPEIVRLLLLQGANATTLDRTRRDPLACCLQRKRRRWQETAEILRTWDTQDKDGSNPTMPMTLTGQPLWIDAICINQDDIPERNSQVVMMSQIYGSAHCVLAWLGEEDDTTQVACNFLSSELASPESYTKSFRRWSAYHRGEILDLDEKSDDIVMSVRELLAIKSLLTRTWFSRTWVIQEVSLAKQIDMMCGPFQFSWVKLFFLLFGRFGDIRASRFLGYGGPAIKFERAVPGTEVLSLFDIRIRTRPDCREAKSRREWLLEQATSHSLYQQKLSLPALIVLTWNFAVSDPRDRIFALLGISQPLKGIWADYSKSVTEVFTDMAKILIQAEGDDSVQNWTQTVMDDLEPLESLSFVQPPSSFLFQSSTISLNKPKHDRPTTLPSWVPMFNLQLVSWRIYNKKYNASRDRQATFYPSQPEMLKLDGLVVDTVVELEEPPLMTFYECLIDDNAIEKWLGIVSRISVVYPTGESRVEALWRTIVQEKQDYEKSEASKAFFKVILLECMVEHRRRSSSDRHLSLCQVLEGLRRGDSTNLLPSALDVITSNQGLNDKSEDGFRRSLDLPEQEFRFDTGVARLRDENITGAGIRVAVLDGGFDLTVPGFSLTNVDYTHDMTDGGDYVQDECWFHGTHVLGIIGAKGDEVEYNVSGVAPDATYELFRIQPCDSSSATQDARLGSLIDAADRGVDIITCSYASLGAWPEDPWTSVADRIAANGTLVFFPAGNRGPGIFTGSSPADGDYVTAVGSVDNSVTPYYTWEATWSTVNNSAVGFFRIVPSSPFNFPNNTKLTVWAPDVPASDNCLPMPDRSSLPDDLSNVVVLSKYNQCWLDAWGGAHFLTEAFNISYALYYPGKSNTSTSEGPLFASSDFQNAKGVATVDYDTASMLLAARKEYGSLEISTNAVSNVSYEVNSLSGLLSSKFTGWGPTRRALSMPLFLAPGGNILSTLPQRFGGLGVLSGTSMSTPFGAGVAALVKQKHPEYSADDIRNVIATTARPVKWNDAKGHTLEFLAPTFQQGGGLVDAWSAVHATTLLSTASLSFNDTAYRATNLTFSIKNIGKKSAKYRLSHIGAGSGYVLGESGYNLTKAEAYPVYADIHIHPTSLEIKSGSSATVSVSVIKEPDLSDAATRVSHFSGYVAIEAEGAANKLTLPYTGLGAPFLVLPAINRDTSILSGYNISNDATMSLIEERIFNCTLNTTMNSPVTFQDSFHPGVKVDLVVQSRDFALSIVDTNSGKEMFVMTRGSSEDPYLSGWTWYYDGTDANYFHLPAGRYHWRAKALKMTGDPEKKEDYDTWESGSWTLRIVS</sequence>
<dbReference type="Gene3D" id="3.40.50.200">
    <property type="entry name" value="Peptidase S8/S53 domain"/>
    <property type="match status" value="2"/>
</dbReference>
<dbReference type="EMBL" id="FMJY01000001">
    <property type="protein sequence ID" value="SCO78432.1"/>
    <property type="molecule type" value="Genomic_DNA"/>
</dbReference>
<feature type="domain" description="Heterokaryon incompatibility" evidence="11">
    <location>
        <begin position="236"/>
        <end position="350"/>
    </location>
</feature>
<dbReference type="VEuPathDB" id="FungiDB:FOMG_16377"/>
<evidence type="ECO:0000259" key="11">
    <source>
        <dbReference type="Pfam" id="PF06985"/>
    </source>
</evidence>
<dbReference type="InterPro" id="IPR010730">
    <property type="entry name" value="HET"/>
</dbReference>
<evidence type="ECO:0000256" key="6">
    <source>
        <dbReference type="PIRSR" id="PIRSR615500-1"/>
    </source>
</evidence>
<dbReference type="InterPro" id="IPR002110">
    <property type="entry name" value="Ankyrin_rpt"/>
</dbReference>
<dbReference type="PROSITE" id="PS50088">
    <property type="entry name" value="ANK_REPEAT"/>
    <property type="match status" value="1"/>
</dbReference>
<dbReference type="InterPro" id="IPR023828">
    <property type="entry name" value="Peptidase_S8_Ser-AS"/>
</dbReference>
<dbReference type="SUPFAM" id="SSF48403">
    <property type="entry name" value="Ankyrin repeat"/>
    <property type="match status" value="1"/>
</dbReference>
<dbReference type="VEuPathDB" id="FungiDB:FOZG_10370"/>
<comment type="similarity">
    <text evidence="1 8">Belongs to the peptidase S8 family.</text>
</comment>
<gene>
    <name evidence="12" type="ORF">FRV6_02645</name>
</gene>